<reference evidence="1 2" key="1">
    <citation type="journal article" date="2022" name="Plant J.">
        <title>Chromosome-level genome of Camellia lanceoleosa provides a valuable resource for understanding genome evolution and self-incompatibility.</title>
        <authorList>
            <person name="Gong W."/>
            <person name="Xiao S."/>
            <person name="Wang L."/>
            <person name="Liao Z."/>
            <person name="Chang Y."/>
            <person name="Mo W."/>
            <person name="Hu G."/>
            <person name="Li W."/>
            <person name="Zhao G."/>
            <person name="Zhu H."/>
            <person name="Hu X."/>
            <person name="Ji K."/>
            <person name="Xiang X."/>
            <person name="Song Q."/>
            <person name="Yuan D."/>
            <person name="Jin S."/>
            <person name="Zhang L."/>
        </authorList>
    </citation>
    <scope>NUCLEOTIDE SEQUENCE [LARGE SCALE GENOMIC DNA]</scope>
    <source>
        <strain evidence="1">SQ_2022a</strain>
    </source>
</reference>
<dbReference type="EMBL" id="CM045767">
    <property type="protein sequence ID" value="KAI7996909.1"/>
    <property type="molecule type" value="Genomic_DNA"/>
</dbReference>
<comment type="caution">
    <text evidence="1">The sequence shown here is derived from an EMBL/GenBank/DDBJ whole genome shotgun (WGS) entry which is preliminary data.</text>
</comment>
<dbReference type="Proteomes" id="UP001060215">
    <property type="component" value="Chromosome 10"/>
</dbReference>
<organism evidence="1 2">
    <name type="scientific">Camellia lanceoleosa</name>
    <dbReference type="NCBI Taxonomy" id="1840588"/>
    <lineage>
        <taxon>Eukaryota</taxon>
        <taxon>Viridiplantae</taxon>
        <taxon>Streptophyta</taxon>
        <taxon>Embryophyta</taxon>
        <taxon>Tracheophyta</taxon>
        <taxon>Spermatophyta</taxon>
        <taxon>Magnoliopsida</taxon>
        <taxon>eudicotyledons</taxon>
        <taxon>Gunneridae</taxon>
        <taxon>Pentapetalae</taxon>
        <taxon>asterids</taxon>
        <taxon>Ericales</taxon>
        <taxon>Theaceae</taxon>
        <taxon>Camellia</taxon>
    </lineage>
</organism>
<evidence type="ECO:0000313" key="2">
    <source>
        <dbReference type="Proteomes" id="UP001060215"/>
    </source>
</evidence>
<keyword evidence="2" id="KW-1185">Reference proteome</keyword>
<gene>
    <name evidence="1" type="ORF">LOK49_LG10G02744</name>
</gene>
<protein>
    <submittedName>
        <fullName evidence="1">Transcription initiation factor TFIID subunit 13</fullName>
    </submittedName>
</protein>
<name>A0ACC0G7F6_9ERIC</name>
<sequence>MNNSFAGPSSKARARSSQPSESTFKRKRGVFQKDCELLTTIAINLFINLLSCLVPLPKTVMVEDIVVEYVHKAQDTASKRGKLLIDDFTFLIRKLKQARKAFEVNEEKLATIE</sequence>
<proteinExistence type="predicted"/>
<accession>A0ACC0G7F6</accession>
<evidence type="ECO:0000313" key="1">
    <source>
        <dbReference type="EMBL" id="KAI7996909.1"/>
    </source>
</evidence>